<name>A0A6I3KE23_9HYPH</name>
<proteinExistence type="predicted"/>
<accession>A0A6I3KE23</accession>
<comment type="caution">
    <text evidence="1">The sequence shown here is derived from an EMBL/GenBank/DDBJ whole genome shotgun (WGS) entry which is preliminary data.</text>
</comment>
<dbReference type="RefSeq" id="WP_154737683.1">
    <property type="nucleotide sequence ID" value="NZ_WMBQ01000001.1"/>
</dbReference>
<protein>
    <submittedName>
        <fullName evidence="1">Uncharacterized protein</fullName>
    </submittedName>
</protein>
<gene>
    <name evidence="1" type="ORF">GIW81_02060</name>
</gene>
<dbReference type="Proteomes" id="UP000440694">
    <property type="component" value="Unassembled WGS sequence"/>
</dbReference>
<organism evidence="1 2">
    <name type="scientific">Hyphomicrobium album</name>
    <dbReference type="NCBI Taxonomy" id="2665159"/>
    <lineage>
        <taxon>Bacteria</taxon>
        <taxon>Pseudomonadati</taxon>
        <taxon>Pseudomonadota</taxon>
        <taxon>Alphaproteobacteria</taxon>
        <taxon>Hyphomicrobiales</taxon>
        <taxon>Hyphomicrobiaceae</taxon>
        <taxon>Hyphomicrobium</taxon>
    </lineage>
</organism>
<evidence type="ECO:0000313" key="2">
    <source>
        <dbReference type="Proteomes" id="UP000440694"/>
    </source>
</evidence>
<sequence>MSTSTRLQRLEKVFGARLRERVDPYPEVTAAFARLLSVLTFDQVTELEGLLRPDLGVEDERRLAAYWDLLEKVVDAPDEVVAVAREKAERADAQLRINLILP</sequence>
<reference evidence="1 2" key="1">
    <citation type="submission" date="2019-11" db="EMBL/GenBank/DDBJ databases">
        <title>Identification of a novel strain.</title>
        <authorList>
            <person name="Xu Q."/>
            <person name="Wang G."/>
        </authorList>
    </citation>
    <scope>NUCLEOTIDE SEQUENCE [LARGE SCALE GENOMIC DNA]</scope>
    <source>
        <strain evidence="2">xq</strain>
    </source>
</reference>
<dbReference type="EMBL" id="WMBQ01000001">
    <property type="protein sequence ID" value="MTD93114.1"/>
    <property type="molecule type" value="Genomic_DNA"/>
</dbReference>
<dbReference type="AlphaFoldDB" id="A0A6I3KE23"/>
<evidence type="ECO:0000313" key="1">
    <source>
        <dbReference type="EMBL" id="MTD93114.1"/>
    </source>
</evidence>
<keyword evidence="2" id="KW-1185">Reference proteome</keyword>